<organism evidence="3 4">
    <name type="scientific">Clostridium homopropionicum DSM 5847</name>
    <dbReference type="NCBI Taxonomy" id="1121318"/>
    <lineage>
        <taxon>Bacteria</taxon>
        <taxon>Bacillati</taxon>
        <taxon>Bacillota</taxon>
        <taxon>Clostridia</taxon>
        <taxon>Eubacteriales</taxon>
        <taxon>Clostridiaceae</taxon>
        <taxon>Clostridium</taxon>
    </lineage>
</organism>
<evidence type="ECO:0000313" key="4">
    <source>
        <dbReference type="Proteomes" id="UP000037043"/>
    </source>
</evidence>
<reference evidence="4" key="1">
    <citation type="submission" date="2015-08" db="EMBL/GenBank/DDBJ databases">
        <title>Genome sequence of the strict anaerobe Clostridium homopropionicum LuHBu1 (DSM 5847T).</title>
        <authorList>
            <person name="Poehlein A."/>
            <person name="Beck M."/>
            <person name="Schiel-Bengelsdorf B."/>
            <person name="Bengelsdorf F.R."/>
            <person name="Daniel R."/>
            <person name="Duerre P."/>
        </authorList>
    </citation>
    <scope>NUCLEOTIDE SEQUENCE [LARGE SCALE GENOMIC DNA]</scope>
    <source>
        <strain evidence="4">DSM 5847</strain>
    </source>
</reference>
<comment type="caution">
    <text evidence="3">The sequence shown here is derived from an EMBL/GenBank/DDBJ whole genome shotgun (WGS) entry which is preliminary data.</text>
</comment>
<sequence length="154" mass="17216">MKNKKLWIFLSIAIGFVILTSLIYKAGSFSIGKDKTIENSKVEENSGNTKADNSKQKIYDSNGKLTYEGEIKNGKPNGFGKSYYENGNVNYEGEWKDGLYDGVGTIYYEDGKINYKGQLKNGNANGTGKYYNEAGELELQGVFKDNELIEEKSE</sequence>
<dbReference type="PATRIC" id="fig|1121318.3.peg.777"/>
<proteinExistence type="predicted"/>
<dbReference type="Proteomes" id="UP000037043">
    <property type="component" value="Unassembled WGS sequence"/>
</dbReference>
<dbReference type="PANTHER" id="PTHR43215">
    <property type="entry name" value="RADIAL SPOKE HEAD 1 HOMOLOG"/>
    <property type="match status" value="1"/>
</dbReference>
<evidence type="ECO:0000256" key="1">
    <source>
        <dbReference type="ARBA" id="ARBA00022737"/>
    </source>
</evidence>
<dbReference type="Pfam" id="PF02493">
    <property type="entry name" value="MORN"/>
    <property type="match status" value="3"/>
</dbReference>
<dbReference type="SMART" id="SM00698">
    <property type="entry name" value="MORN"/>
    <property type="match status" value="2"/>
</dbReference>
<protein>
    <submittedName>
        <fullName evidence="3">MORN repeat protein</fullName>
    </submittedName>
</protein>
<dbReference type="InterPro" id="IPR003409">
    <property type="entry name" value="MORN"/>
</dbReference>
<keyword evidence="2" id="KW-0812">Transmembrane</keyword>
<keyword evidence="1" id="KW-0677">Repeat</keyword>
<dbReference type="STRING" id="36844.SAMN04488501_103231"/>
<dbReference type="EMBL" id="LHUR01000012">
    <property type="protein sequence ID" value="KOA20631.1"/>
    <property type="molecule type" value="Genomic_DNA"/>
</dbReference>
<dbReference type="AlphaFoldDB" id="A0A0L6ZCD9"/>
<evidence type="ECO:0000256" key="2">
    <source>
        <dbReference type="SAM" id="Phobius"/>
    </source>
</evidence>
<keyword evidence="4" id="KW-1185">Reference proteome</keyword>
<keyword evidence="2" id="KW-1133">Transmembrane helix</keyword>
<accession>A0A0L6ZCD9</accession>
<dbReference type="PANTHER" id="PTHR43215:SF14">
    <property type="entry name" value="RADIAL SPOKE HEAD 1 HOMOLOG"/>
    <property type="match status" value="1"/>
</dbReference>
<dbReference type="SUPFAM" id="SSF82185">
    <property type="entry name" value="Histone H3 K4-specific methyltransferase SET7/9 N-terminal domain"/>
    <property type="match status" value="1"/>
</dbReference>
<keyword evidence="2" id="KW-0472">Membrane</keyword>
<dbReference type="RefSeq" id="WP_052220363.1">
    <property type="nucleotide sequence ID" value="NZ_LHUR01000012.1"/>
</dbReference>
<dbReference type="Gene3D" id="2.20.110.10">
    <property type="entry name" value="Histone H3 K4-specific methyltransferase SET7/9 N-terminal domain"/>
    <property type="match status" value="2"/>
</dbReference>
<gene>
    <name evidence="3" type="ORF">CLHOM_07730</name>
</gene>
<name>A0A0L6ZCD9_9CLOT</name>
<evidence type="ECO:0000313" key="3">
    <source>
        <dbReference type="EMBL" id="KOA20631.1"/>
    </source>
</evidence>
<feature type="transmembrane region" description="Helical" evidence="2">
    <location>
        <begin position="6"/>
        <end position="24"/>
    </location>
</feature>